<dbReference type="AlphaFoldDB" id="A0AAD4LG77"/>
<evidence type="ECO:0000256" key="1">
    <source>
        <dbReference type="SAM" id="MobiDB-lite"/>
    </source>
</evidence>
<evidence type="ECO:0000259" key="3">
    <source>
        <dbReference type="Pfam" id="PF12051"/>
    </source>
</evidence>
<feature type="region of interest" description="Disordered" evidence="1">
    <location>
        <begin position="1"/>
        <end position="32"/>
    </location>
</feature>
<feature type="transmembrane region" description="Helical" evidence="2">
    <location>
        <begin position="263"/>
        <end position="283"/>
    </location>
</feature>
<comment type="caution">
    <text evidence="4">The sequence shown here is derived from an EMBL/GenBank/DDBJ whole genome shotgun (WGS) entry which is preliminary data.</text>
</comment>
<organism evidence="4 5">
    <name type="scientific">Lactarius akahatsu</name>
    <dbReference type="NCBI Taxonomy" id="416441"/>
    <lineage>
        <taxon>Eukaryota</taxon>
        <taxon>Fungi</taxon>
        <taxon>Dikarya</taxon>
        <taxon>Basidiomycota</taxon>
        <taxon>Agaricomycotina</taxon>
        <taxon>Agaricomycetes</taxon>
        <taxon>Russulales</taxon>
        <taxon>Russulaceae</taxon>
        <taxon>Lactarius</taxon>
    </lineage>
</organism>
<keyword evidence="2" id="KW-0472">Membrane</keyword>
<evidence type="ECO:0000313" key="4">
    <source>
        <dbReference type="EMBL" id="KAH8990487.1"/>
    </source>
</evidence>
<keyword evidence="2" id="KW-0812">Transmembrane</keyword>
<dbReference type="InterPro" id="IPR022703">
    <property type="entry name" value="DUF3533"/>
</dbReference>
<accession>A0AAD4LG77</accession>
<dbReference type="PANTHER" id="PTHR34814">
    <property type="entry name" value="NITROSOGUANIDINE RESISTANCE PROTEIN SNG1"/>
    <property type="match status" value="1"/>
</dbReference>
<reference evidence="4" key="1">
    <citation type="submission" date="2022-01" db="EMBL/GenBank/DDBJ databases">
        <title>Comparative genomics reveals a dynamic genome evolution in the ectomycorrhizal milk-cap (Lactarius) mushrooms.</title>
        <authorList>
            <consortium name="DOE Joint Genome Institute"/>
            <person name="Lebreton A."/>
            <person name="Tang N."/>
            <person name="Kuo A."/>
            <person name="LaButti K."/>
            <person name="Drula E."/>
            <person name="Barry K."/>
            <person name="Clum A."/>
            <person name="Lipzen A."/>
            <person name="Mousain D."/>
            <person name="Ng V."/>
            <person name="Wang R."/>
            <person name="Wang X."/>
            <person name="Dai Y."/>
            <person name="Henrissat B."/>
            <person name="Grigoriev I.V."/>
            <person name="Guerin-Laguette A."/>
            <person name="Yu F."/>
            <person name="Martin F.M."/>
        </authorList>
    </citation>
    <scope>NUCLEOTIDE SEQUENCE</scope>
    <source>
        <strain evidence="4">QP</strain>
    </source>
</reference>
<dbReference type="InterPro" id="IPR053001">
    <property type="entry name" value="MNNG_permease-like"/>
</dbReference>
<dbReference type="EMBL" id="JAKELL010000030">
    <property type="protein sequence ID" value="KAH8990487.1"/>
    <property type="molecule type" value="Genomic_DNA"/>
</dbReference>
<dbReference type="PANTHER" id="PTHR34814:SF1">
    <property type="entry name" value="NITROSOGUANIDINE RESISTANCE PROTEIN SNG1"/>
    <property type="match status" value="1"/>
</dbReference>
<feature type="transmembrane region" description="Helical" evidence="2">
    <location>
        <begin position="339"/>
        <end position="356"/>
    </location>
</feature>
<feature type="domain" description="DUF3533" evidence="3">
    <location>
        <begin position="67"/>
        <end position="436"/>
    </location>
</feature>
<feature type="transmembrane region" description="Helical" evidence="2">
    <location>
        <begin position="368"/>
        <end position="390"/>
    </location>
</feature>
<evidence type="ECO:0000256" key="2">
    <source>
        <dbReference type="SAM" id="Phobius"/>
    </source>
</evidence>
<evidence type="ECO:0000313" key="5">
    <source>
        <dbReference type="Proteomes" id="UP001201163"/>
    </source>
</evidence>
<gene>
    <name evidence="4" type="ORF">EDB92DRAFT_1864003</name>
</gene>
<proteinExistence type="predicted"/>
<dbReference type="Proteomes" id="UP001201163">
    <property type="component" value="Unassembled WGS sequence"/>
</dbReference>
<protein>
    <recommendedName>
        <fullName evidence="3">DUF3533 domain-containing protein</fullName>
    </recommendedName>
</protein>
<keyword evidence="5" id="KW-1185">Reference proteome</keyword>
<dbReference type="Pfam" id="PF12051">
    <property type="entry name" value="DUF3533"/>
    <property type="match status" value="1"/>
</dbReference>
<feature type="transmembrane region" description="Helical" evidence="2">
    <location>
        <begin position="424"/>
        <end position="444"/>
    </location>
</feature>
<feature type="transmembrane region" description="Helical" evidence="2">
    <location>
        <begin position="304"/>
        <end position="327"/>
    </location>
</feature>
<sequence>METGRVSLSQSPSPSKLSLHDRGDPSPSQKTAAMPPLPWFTESYFSHEPATAAARKVYIIILSSGGVMLILFALAVLSIYWGSLWHSPTHVHNLNGWVVDFDGSDVGQFVSRTVLASSGSPTTITWSAIPANSFPNGAQDLEEAVVQNRAWAIIAINSNATETLNAAVVAADGTYTSNRAVTVYVIEARNENAYRAVIHPNIETVLGGATESFNTQYIPSIPERTSNLTALLVNAPGLVSQPIAYTTINTRPFDVPVAAAVEFVGLIYMLILSFVVTAMHYGARTDVTHLEDRLTFKWLIIIRIVNPIIMYFFVSCFFCLLSLAFQVPFNRYHGSSGFVIYWMMTWLAMCAVGGALESMITLLTPRFISFFLLLWIIVNVSVCTFPPQLLPGIYHYGYAMPFYNVQQTVRTLLFGTRDQMGLNFGVQIAWVIVSWCTLTLFQYIKRRESIRAHRAVIGAGDGGRTSDKA</sequence>
<name>A0AAD4LG77_9AGAM</name>
<dbReference type="GO" id="GO:0016020">
    <property type="term" value="C:membrane"/>
    <property type="evidence" value="ECO:0007669"/>
    <property type="project" value="TreeGrafter"/>
</dbReference>
<feature type="transmembrane region" description="Helical" evidence="2">
    <location>
        <begin position="57"/>
        <end position="81"/>
    </location>
</feature>
<keyword evidence="2" id="KW-1133">Transmembrane helix</keyword>
<feature type="compositionally biased region" description="Low complexity" evidence="1">
    <location>
        <begin position="7"/>
        <end position="17"/>
    </location>
</feature>